<dbReference type="AlphaFoldDB" id="A0A0A6RIU6"/>
<evidence type="ECO:0000313" key="2">
    <source>
        <dbReference type="EMBL" id="OAD21400.1"/>
    </source>
</evidence>
<sequence>MNKYSMTMKLITMLFVVGLSGCVSTMARVNQTIDAIEQGVKQAQQVTKSVEQVNQQVKQVKGTVNR</sequence>
<accession>A0A0A6RIU6</accession>
<dbReference type="EMBL" id="LUTY01001660">
    <property type="protein sequence ID" value="OAD21400.1"/>
    <property type="molecule type" value="Genomic_DNA"/>
</dbReference>
<name>A0A0A6RIU6_9GAMM</name>
<dbReference type="Proteomes" id="UP000076962">
    <property type="component" value="Unassembled WGS sequence"/>
</dbReference>
<proteinExistence type="predicted"/>
<protein>
    <submittedName>
        <fullName evidence="2">Secreted protein</fullName>
    </submittedName>
</protein>
<reference evidence="2 3" key="1">
    <citation type="submission" date="2016-05" db="EMBL/GenBank/DDBJ databases">
        <title>Single-cell genome of chain-forming Candidatus Thiomargarita nelsonii and comparison to other large sulfur-oxidizing bacteria.</title>
        <authorList>
            <person name="Winkel M."/>
            <person name="Salman V."/>
            <person name="Woyke T."/>
            <person name="Schulz-Vogt H."/>
            <person name="Richter M."/>
            <person name="Flood B."/>
            <person name="Bailey J."/>
            <person name="Amann R."/>
            <person name="Mussmann M."/>
        </authorList>
    </citation>
    <scope>NUCLEOTIDE SEQUENCE [LARGE SCALE GENOMIC DNA]</scope>
    <source>
        <strain evidence="2 3">THI036</strain>
    </source>
</reference>
<keyword evidence="1" id="KW-0732">Signal</keyword>
<evidence type="ECO:0000256" key="1">
    <source>
        <dbReference type="SAM" id="SignalP"/>
    </source>
</evidence>
<organism evidence="2 3">
    <name type="scientific">Candidatus Thiomargarita nelsonii</name>
    <dbReference type="NCBI Taxonomy" id="1003181"/>
    <lineage>
        <taxon>Bacteria</taxon>
        <taxon>Pseudomonadati</taxon>
        <taxon>Pseudomonadota</taxon>
        <taxon>Gammaproteobacteria</taxon>
        <taxon>Thiotrichales</taxon>
        <taxon>Thiotrichaceae</taxon>
        <taxon>Thiomargarita</taxon>
    </lineage>
</organism>
<evidence type="ECO:0000313" key="3">
    <source>
        <dbReference type="Proteomes" id="UP000076962"/>
    </source>
</evidence>
<keyword evidence="3" id="KW-1185">Reference proteome</keyword>
<gene>
    <name evidence="2" type="ORF">THIOM_002831</name>
</gene>
<feature type="chain" id="PRO_5002033271" evidence="1">
    <location>
        <begin position="28"/>
        <end position="66"/>
    </location>
</feature>
<dbReference type="PROSITE" id="PS51257">
    <property type="entry name" value="PROKAR_LIPOPROTEIN"/>
    <property type="match status" value="1"/>
</dbReference>
<feature type="signal peptide" evidence="1">
    <location>
        <begin position="1"/>
        <end position="27"/>
    </location>
</feature>
<comment type="caution">
    <text evidence="2">The sequence shown here is derived from an EMBL/GenBank/DDBJ whole genome shotgun (WGS) entry which is preliminary data.</text>
</comment>